<dbReference type="RefSeq" id="WP_035930987.1">
    <property type="nucleotide sequence ID" value="NZ_CADFFX010000041.1"/>
</dbReference>
<dbReference type="STRING" id="60547.GCA_000751215_02649"/>
<dbReference type="InterPro" id="IPR028082">
    <property type="entry name" value="Peripla_BP_I"/>
</dbReference>
<evidence type="ECO:0000256" key="4">
    <source>
        <dbReference type="SAM" id="SignalP"/>
    </source>
</evidence>
<evidence type="ECO:0000256" key="1">
    <source>
        <dbReference type="ARBA" id="ARBA00004196"/>
    </source>
</evidence>
<dbReference type="InterPro" id="IPR025997">
    <property type="entry name" value="SBP_2_dom"/>
</dbReference>
<feature type="signal peptide" evidence="4">
    <location>
        <begin position="1"/>
        <end position="27"/>
    </location>
</feature>
<dbReference type="SUPFAM" id="SSF53822">
    <property type="entry name" value="Periplasmic binding protein-like I"/>
    <property type="match status" value="1"/>
</dbReference>
<dbReference type="GO" id="GO:0030313">
    <property type="term" value="C:cell envelope"/>
    <property type="evidence" value="ECO:0007669"/>
    <property type="project" value="UniProtKB-SubCell"/>
</dbReference>
<evidence type="ECO:0000259" key="5">
    <source>
        <dbReference type="Pfam" id="PF13407"/>
    </source>
</evidence>
<dbReference type="Pfam" id="PF13407">
    <property type="entry name" value="Peripla_BP_4"/>
    <property type="match status" value="1"/>
</dbReference>
<evidence type="ECO:0000313" key="7">
    <source>
        <dbReference type="Proteomes" id="UP000027466"/>
    </source>
</evidence>
<dbReference type="Gene3D" id="3.40.50.2300">
    <property type="match status" value="2"/>
</dbReference>
<reference evidence="6 7" key="1">
    <citation type="submission" date="2014-03" db="EMBL/GenBank/DDBJ databases">
        <title>Draft Genome Sequences of Four Burkholderia Strains.</title>
        <authorList>
            <person name="Liu X.Y."/>
            <person name="Li C.X."/>
            <person name="Xu J.H."/>
        </authorList>
    </citation>
    <scope>NUCLEOTIDE SEQUENCE [LARGE SCALE GENOMIC DNA]</scope>
    <source>
        <strain evidence="6 7">DSM 50014</strain>
    </source>
</reference>
<evidence type="ECO:0000256" key="3">
    <source>
        <dbReference type="ARBA" id="ARBA00022729"/>
    </source>
</evidence>
<comment type="similarity">
    <text evidence="2">Belongs to the bacterial solute-binding protein 2 family.</text>
</comment>
<dbReference type="CDD" id="cd06317">
    <property type="entry name" value="PBP1_ABC_sugar_binding-like"/>
    <property type="match status" value="1"/>
</dbReference>
<evidence type="ECO:0000313" key="6">
    <source>
        <dbReference type="EMBL" id="KDR39572.1"/>
    </source>
</evidence>
<accession>A0A069PGE6</accession>
<dbReference type="AlphaFoldDB" id="A0A069PGE6"/>
<dbReference type="PANTHER" id="PTHR46847">
    <property type="entry name" value="D-ALLOSE-BINDING PERIPLASMIC PROTEIN-RELATED"/>
    <property type="match status" value="1"/>
</dbReference>
<proteinExistence type="inferred from homology"/>
<comment type="subcellular location">
    <subcellularLocation>
        <location evidence="1">Cell envelope</location>
    </subcellularLocation>
</comment>
<protein>
    <submittedName>
        <fullName evidence="6">Sugar ABC transporter substrate-binding protein</fullName>
    </submittedName>
</protein>
<dbReference type="PANTHER" id="PTHR46847:SF1">
    <property type="entry name" value="D-ALLOSE-BINDING PERIPLASMIC PROTEIN-RELATED"/>
    <property type="match status" value="1"/>
</dbReference>
<sequence length="317" mass="32654">MNKALRIAFCCSAALIGLAGFSAPASAAGSPTYALIVINQQAVFFNQMRAGAEEEAKKLGVKLVVFNANDSSSAQVNAIDDYVQQKVDGIVVDAIDVNSVRGAVRTASAAGIPVIGLDAVLPPGPQKAQVAVDSTAGSKEIAAHYLDYLSKNPHGSARIGIVGALSSVIQNTRQKVFQEVITASGKATVAGVVDGQNTQDVALSAAENLLTANPDLDAIYATGEPAMLGAIAAVQAQGRADKVKLIGWDLAPEVIRAIDRGVVLGVEQQDPAAMGRAAIEAVHNAHNGKPVQAVVTPPITFVTKANVGAWRSQFASK</sequence>
<dbReference type="EMBL" id="JFHC01000056">
    <property type="protein sequence ID" value="KDR39572.1"/>
    <property type="molecule type" value="Genomic_DNA"/>
</dbReference>
<name>A0A069PGE6_9BURK</name>
<dbReference type="GO" id="GO:0030246">
    <property type="term" value="F:carbohydrate binding"/>
    <property type="evidence" value="ECO:0007669"/>
    <property type="project" value="UniProtKB-ARBA"/>
</dbReference>
<dbReference type="Proteomes" id="UP000027466">
    <property type="component" value="Unassembled WGS sequence"/>
</dbReference>
<organism evidence="6 7">
    <name type="scientific">Caballeronia glathei</name>
    <dbReference type="NCBI Taxonomy" id="60547"/>
    <lineage>
        <taxon>Bacteria</taxon>
        <taxon>Pseudomonadati</taxon>
        <taxon>Pseudomonadota</taxon>
        <taxon>Betaproteobacteria</taxon>
        <taxon>Burkholderiales</taxon>
        <taxon>Burkholderiaceae</taxon>
        <taxon>Caballeronia</taxon>
    </lineage>
</organism>
<comment type="caution">
    <text evidence="6">The sequence shown here is derived from an EMBL/GenBank/DDBJ whole genome shotgun (WGS) entry which is preliminary data.</text>
</comment>
<gene>
    <name evidence="6" type="ORF">BG61_31285</name>
</gene>
<keyword evidence="3 4" id="KW-0732">Signal</keyword>
<feature type="domain" description="Periplasmic binding protein" evidence="5">
    <location>
        <begin position="34"/>
        <end position="289"/>
    </location>
</feature>
<evidence type="ECO:0000256" key="2">
    <source>
        <dbReference type="ARBA" id="ARBA00007639"/>
    </source>
</evidence>
<feature type="chain" id="PRO_5007372235" evidence="4">
    <location>
        <begin position="28"/>
        <end position="317"/>
    </location>
</feature>
<keyword evidence="7" id="KW-1185">Reference proteome</keyword>